<protein>
    <submittedName>
        <fullName evidence="1">Amidophosphoribosyltransferase</fullName>
        <ecNumber evidence="1">2.4.2.14</ecNumber>
    </submittedName>
</protein>
<evidence type="ECO:0000313" key="1">
    <source>
        <dbReference type="EMBL" id="KAA6317641.1"/>
    </source>
</evidence>
<dbReference type="AlphaFoldDB" id="A0A5J4QAA7"/>
<dbReference type="EMBL" id="SNRY01004454">
    <property type="protein sequence ID" value="KAA6317641.1"/>
    <property type="molecule type" value="Genomic_DNA"/>
</dbReference>
<feature type="non-terminal residue" evidence="1">
    <location>
        <position position="89"/>
    </location>
</feature>
<comment type="caution">
    <text evidence="1">The sequence shown here is derived from an EMBL/GenBank/DDBJ whole genome shotgun (WGS) entry which is preliminary data.</text>
</comment>
<organism evidence="1">
    <name type="scientific">termite gut metagenome</name>
    <dbReference type="NCBI Taxonomy" id="433724"/>
    <lineage>
        <taxon>unclassified sequences</taxon>
        <taxon>metagenomes</taxon>
        <taxon>organismal metagenomes</taxon>
    </lineage>
</organism>
<keyword evidence="1" id="KW-0808">Transferase</keyword>
<gene>
    <name evidence="1" type="ORF">EZS27_032236</name>
</gene>
<dbReference type="GO" id="GO:0004044">
    <property type="term" value="F:amidophosphoribosyltransferase activity"/>
    <property type="evidence" value="ECO:0007669"/>
    <property type="project" value="UniProtKB-EC"/>
</dbReference>
<dbReference type="EC" id="2.4.2.14" evidence="1"/>
<sequence length="89" mass="10252">MEPLKHECGIVGIRLLKPLEYYQEKYGTWMYGLNKLYLLMEKQHNRGQEGAGMVCVKLEAKAGEEYMFRERALGAGAITDIFDSVHNRL</sequence>
<proteinExistence type="predicted"/>
<keyword evidence="1" id="KW-0328">Glycosyltransferase</keyword>
<reference evidence="1" key="1">
    <citation type="submission" date="2019-03" db="EMBL/GenBank/DDBJ databases">
        <title>Single cell metagenomics reveals metabolic interactions within the superorganism composed of flagellate Streblomastix strix and complex community of Bacteroidetes bacteria on its surface.</title>
        <authorList>
            <person name="Treitli S.C."/>
            <person name="Kolisko M."/>
            <person name="Husnik F."/>
            <person name="Keeling P."/>
            <person name="Hampl V."/>
        </authorList>
    </citation>
    <scope>NUCLEOTIDE SEQUENCE</scope>
    <source>
        <strain evidence="1">STM</strain>
    </source>
</reference>
<accession>A0A5J4QAA7</accession>
<name>A0A5J4QAA7_9ZZZZ</name>